<proteinExistence type="inferred from homology"/>
<dbReference type="InterPro" id="IPR002347">
    <property type="entry name" value="SDR_fam"/>
</dbReference>
<dbReference type="Pfam" id="PF00106">
    <property type="entry name" value="adh_short"/>
    <property type="match status" value="1"/>
</dbReference>
<dbReference type="GO" id="GO:0016491">
    <property type="term" value="F:oxidoreductase activity"/>
    <property type="evidence" value="ECO:0007669"/>
    <property type="project" value="UniProtKB-KW"/>
</dbReference>
<name>A0A8T0H7M9_CERPU</name>
<dbReference type="PANTHER" id="PTHR43490">
    <property type="entry name" value="(+)-NEOMENTHOL DEHYDROGENASE"/>
    <property type="match status" value="1"/>
</dbReference>
<dbReference type="PRINTS" id="PR00081">
    <property type="entry name" value="GDHRDH"/>
</dbReference>
<protein>
    <submittedName>
        <fullName evidence="4">Uncharacterized protein</fullName>
    </submittedName>
</protein>
<dbReference type="Proteomes" id="UP000822688">
    <property type="component" value="Chromosome 7"/>
</dbReference>
<dbReference type="AlphaFoldDB" id="A0A8T0H7M9"/>
<evidence type="ECO:0000313" key="5">
    <source>
        <dbReference type="Proteomes" id="UP000822688"/>
    </source>
</evidence>
<dbReference type="GO" id="GO:0016020">
    <property type="term" value="C:membrane"/>
    <property type="evidence" value="ECO:0007669"/>
    <property type="project" value="TreeGrafter"/>
</dbReference>
<evidence type="ECO:0000256" key="1">
    <source>
        <dbReference type="ARBA" id="ARBA00006484"/>
    </source>
</evidence>
<dbReference type="Gene3D" id="3.40.50.720">
    <property type="entry name" value="NAD(P)-binding Rossmann-like Domain"/>
    <property type="match status" value="1"/>
</dbReference>
<comment type="caution">
    <text evidence="4">The sequence shown here is derived from an EMBL/GenBank/DDBJ whole genome shotgun (WGS) entry which is preliminary data.</text>
</comment>
<dbReference type="PANTHER" id="PTHR43490:SF73">
    <property type="entry name" value="OS07G0685800 PROTEIN"/>
    <property type="match status" value="1"/>
</dbReference>
<keyword evidence="2" id="KW-0521">NADP</keyword>
<dbReference type="EMBL" id="CM026428">
    <property type="protein sequence ID" value="KAG0567250.1"/>
    <property type="molecule type" value="Genomic_DNA"/>
</dbReference>
<dbReference type="InterPro" id="IPR036291">
    <property type="entry name" value="NAD(P)-bd_dom_sf"/>
</dbReference>
<gene>
    <name evidence="4" type="ORF">KC19_7G121600</name>
</gene>
<reference evidence="4" key="1">
    <citation type="submission" date="2020-06" db="EMBL/GenBank/DDBJ databases">
        <title>WGS assembly of Ceratodon purpureus strain R40.</title>
        <authorList>
            <person name="Carey S.B."/>
            <person name="Jenkins J."/>
            <person name="Shu S."/>
            <person name="Lovell J.T."/>
            <person name="Sreedasyam A."/>
            <person name="Maumus F."/>
            <person name="Tiley G.P."/>
            <person name="Fernandez-Pozo N."/>
            <person name="Barry K."/>
            <person name="Chen C."/>
            <person name="Wang M."/>
            <person name="Lipzen A."/>
            <person name="Daum C."/>
            <person name="Saski C.A."/>
            <person name="Payton A.C."/>
            <person name="Mcbreen J.C."/>
            <person name="Conrad R.E."/>
            <person name="Kollar L.M."/>
            <person name="Olsson S."/>
            <person name="Huttunen S."/>
            <person name="Landis J.B."/>
            <person name="Wickett N.J."/>
            <person name="Johnson M.G."/>
            <person name="Rensing S.A."/>
            <person name="Grimwood J."/>
            <person name="Schmutz J."/>
            <person name="Mcdaniel S.F."/>
        </authorList>
    </citation>
    <scope>NUCLEOTIDE SEQUENCE</scope>
    <source>
        <strain evidence="4">R40</strain>
    </source>
</reference>
<evidence type="ECO:0000256" key="3">
    <source>
        <dbReference type="ARBA" id="ARBA00023002"/>
    </source>
</evidence>
<evidence type="ECO:0000313" key="4">
    <source>
        <dbReference type="EMBL" id="KAG0567250.1"/>
    </source>
</evidence>
<accession>A0A8T0H7M9</accession>
<organism evidence="4 5">
    <name type="scientific">Ceratodon purpureus</name>
    <name type="common">Fire moss</name>
    <name type="synonym">Dicranum purpureum</name>
    <dbReference type="NCBI Taxonomy" id="3225"/>
    <lineage>
        <taxon>Eukaryota</taxon>
        <taxon>Viridiplantae</taxon>
        <taxon>Streptophyta</taxon>
        <taxon>Embryophyta</taxon>
        <taxon>Bryophyta</taxon>
        <taxon>Bryophytina</taxon>
        <taxon>Bryopsida</taxon>
        <taxon>Dicranidae</taxon>
        <taxon>Pseudoditrichales</taxon>
        <taxon>Ditrichaceae</taxon>
        <taxon>Ceratodon</taxon>
    </lineage>
</organism>
<comment type="similarity">
    <text evidence="1">Belongs to the short-chain dehydrogenases/reductases (SDR) family.</text>
</comment>
<keyword evidence="3" id="KW-0560">Oxidoreductase</keyword>
<evidence type="ECO:0000256" key="2">
    <source>
        <dbReference type="ARBA" id="ARBA00022857"/>
    </source>
</evidence>
<dbReference type="SUPFAM" id="SSF51735">
    <property type="entry name" value="NAD(P)-binding Rossmann-fold domains"/>
    <property type="match status" value="1"/>
</dbReference>
<sequence length="356" mass="39921">MDTQRQLQLNRITKLTTKSHCLESRSHSHTASSELQILTRFIINMARALLFDMAARWWSEKTVAVVTGSNKGLGQAIARELARNGVTVVSTARDTARGLAAVDSAVKEEPQLKEFLHFHQLDVTADQSVAELASYLQDTFGGVDILINNAAMQKFQSEVYEDAVDTIETNYFGTTRVTEKLLPLLRASPFGARIVMVSSQVGQMENFEQNEYLKAKIQEALEYKDEKIVDAIARKYLEDVKAGREKEENWAKNLFQYRESKVFMNIYTRVLAAQLASRPEGHKIYVNAICPGAMKTDLLSSFKDKVGAAKAEELSATVRWTPIEKSATAVTSLALLPVNECLHGKFLARDLEDRPW</sequence>
<keyword evidence="5" id="KW-1185">Reference proteome</keyword>
<dbReference type="Pfam" id="PF13561">
    <property type="entry name" value="adh_short_C2"/>
    <property type="match status" value="1"/>
</dbReference>